<dbReference type="PANTHER" id="PTHR32315:SF4">
    <property type="entry name" value="URACIL PHOSPHORIBOSYLTRANSFERASE, CHLOROPLASTIC"/>
    <property type="match status" value="1"/>
</dbReference>
<evidence type="ECO:0000256" key="10">
    <source>
        <dbReference type="ARBA" id="ARBA00031082"/>
    </source>
</evidence>
<dbReference type="SUPFAM" id="SSF53271">
    <property type="entry name" value="PRTase-like"/>
    <property type="match status" value="1"/>
</dbReference>
<dbReference type="EMBL" id="JBHUMP010000014">
    <property type="protein sequence ID" value="MFD2740899.1"/>
    <property type="molecule type" value="Genomic_DNA"/>
</dbReference>
<dbReference type="NCBIfam" id="TIGR01091">
    <property type="entry name" value="upp"/>
    <property type="match status" value="1"/>
</dbReference>
<accession>A0ABW5U4Z8</accession>
<feature type="binding site" evidence="11">
    <location>
        <begin position="135"/>
        <end position="143"/>
    </location>
    <ligand>
        <name>5-phospho-alpha-D-ribose 1-diphosphate</name>
        <dbReference type="ChEBI" id="CHEBI:58017"/>
    </ligand>
</feature>
<keyword evidence="5 11" id="KW-0328">Glycosyltransferase</keyword>
<feature type="binding site" evidence="11">
    <location>
        <begin position="203"/>
        <end position="205"/>
    </location>
    <ligand>
        <name>uracil</name>
        <dbReference type="ChEBI" id="CHEBI:17568"/>
    </ligand>
</feature>
<evidence type="ECO:0000256" key="3">
    <source>
        <dbReference type="ARBA" id="ARBA00011894"/>
    </source>
</evidence>
<comment type="activity regulation">
    <text evidence="11">Allosterically activated by GTP.</text>
</comment>
<evidence type="ECO:0000256" key="7">
    <source>
        <dbReference type="ARBA" id="ARBA00022741"/>
    </source>
</evidence>
<feature type="binding site" evidence="11">
    <location>
        <position position="198"/>
    </location>
    <ligand>
        <name>uracil</name>
        <dbReference type="ChEBI" id="CHEBI:17568"/>
    </ligand>
</feature>
<keyword evidence="8 11" id="KW-0460">Magnesium</keyword>
<comment type="catalytic activity">
    <reaction evidence="11">
        <text>UMP + diphosphate = 5-phospho-alpha-D-ribose 1-diphosphate + uracil</text>
        <dbReference type="Rhea" id="RHEA:13017"/>
        <dbReference type="ChEBI" id="CHEBI:17568"/>
        <dbReference type="ChEBI" id="CHEBI:33019"/>
        <dbReference type="ChEBI" id="CHEBI:57865"/>
        <dbReference type="ChEBI" id="CHEBI:58017"/>
        <dbReference type="EC" id="2.4.2.9"/>
    </reaction>
</comment>
<dbReference type="GO" id="GO:0004845">
    <property type="term" value="F:uracil phosphoribosyltransferase activity"/>
    <property type="evidence" value="ECO:0007669"/>
    <property type="project" value="UniProtKB-EC"/>
</dbReference>
<dbReference type="InterPro" id="IPR050054">
    <property type="entry name" value="UPRTase/APRTase"/>
</dbReference>
<evidence type="ECO:0000256" key="9">
    <source>
        <dbReference type="ARBA" id="ARBA00023134"/>
    </source>
</evidence>
<evidence type="ECO:0000256" key="11">
    <source>
        <dbReference type="HAMAP-Rule" id="MF_01218"/>
    </source>
</evidence>
<dbReference type="InterPro" id="IPR029057">
    <property type="entry name" value="PRTase-like"/>
</dbReference>
<feature type="domain" description="Phosphoribosyltransferase" evidence="12">
    <location>
        <begin position="10"/>
        <end position="212"/>
    </location>
</feature>
<evidence type="ECO:0000313" key="14">
    <source>
        <dbReference type="Proteomes" id="UP001597474"/>
    </source>
</evidence>
<dbReference type="NCBIfam" id="NF001097">
    <property type="entry name" value="PRK00129.1"/>
    <property type="match status" value="1"/>
</dbReference>
<evidence type="ECO:0000256" key="6">
    <source>
        <dbReference type="ARBA" id="ARBA00022679"/>
    </source>
</evidence>
<evidence type="ECO:0000256" key="4">
    <source>
        <dbReference type="ARBA" id="ARBA00022533"/>
    </source>
</evidence>
<keyword evidence="14" id="KW-1185">Reference proteome</keyword>
<organism evidence="13 14">
    <name type="scientific">Sulfitobacter aestuarii</name>
    <dbReference type="NCBI Taxonomy" id="2161676"/>
    <lineage>
        <taxon>Bacteria</taxon>
        <taxon>Pseudomonadati</taxon>
        <taxon>Pseudomonadota</taxon>
        <taxon>Alphaproteobacteria</taxon>
        <taxon>Rhodobacterales</taxon>
        <taxon>Roseobacteraceae</taxon>
        <taxon>Sulfitobacter</taxon>
    </lineage>
</organism>
<dbReference type="Gene3D" id="3.40.50.2020">
    <property type="match status" value="1"/>
</dbReference>
<evidence type="ECO:0000256" key="8">
    <source>
        <dbReference type="ARBA" id="ARBA00022842"/>
    </source>
</evidence>
<dbReference type="Proteomes" id="UP001597474">
    <property type="component" value="Unassembled WGS sequence"/>
</dbReference>
<keyword evidence="4 11" id="KW-0021">Allosteric enzyme</keyword>
<sequence length="213" mass="23217">MSEIIQHLTVVEHPLIQHKLTIMRDKATPTAVFRQLLREISQLLAYEVTRGLPMTTKRIETPMQEMDAPTLAGKKLALISILRAGNGLLDGVLELIPSARVGFVGLYRDEETLQPVQYYFKVPEAMEDRLVIAVDPMLATGNSSAAAVDLLKQAGATNIRFLCLLASPEGVARMKEAHPDVPIVTAALDEAIDARGYIVPGLGDAGDRMFGTK</sequence>
<evidence type="ECO:0000256" key="5">
    <source>
        <dbReference type="ARBA" id="ARBA00022676"/>
    </source>
</evidence>
<protein>
    <recommendedName>
        <fullName evidence="3 11">Uracil phosphoribosyltransferase</fullName>
        <ecNumber evidence="3 11">2.4.2.9</ecNumber>
    </recommendedName>
    <alternativeName>
        <fullName evidence="10 11">UMP pyrophosphorylase</fullName>
    </alternativeName>
    <alternativeName>
        <fullName evidence="11">UPRTase</fullName>
    </alternativeName>
</protein>
<comment type="pathway">
    <text evidence="1 11">Pyrimidine metabolism; UMP biosynthesis via salvage pathway; UMP from uracil: step 1/1.</text>
</comment>
<dbReference type="InterPro" id="IPR034332">
    <property type="entry name" value="Upp_B"/>
</dbReference>
<dbReference type="PANTHER" id="PTHR32315">
    <property type="entry name" value="ADENINE PHOSPHORIBOSYLTRANSFERASE"/>
    <property type="match status" value="1"/>
</dbReference>
<gene>
    <name evidence="11 13" type="primary">upp</name>
    <name evidence="13" type="ORF">ACFSUD_15045</name>
</gene>
<dbReference type="RefSeq" id="WP_386375320.1">
    <property type="nucleotide sequence ID" value="NZ_JBHUMP010000014.1"/>
</dbReference>
<comment type="caution">
    <text evidence="13">The sequence shown here is derived from an EMBL/GenBank/DDBJ whole genome shotgun (WGS) entry which is preliminary data.</text>
</comment>
<comment type="function">
    <text evidence="11">Catalyzes the conversion of uracil and 5-phospho-alpha-D-ribose 1-diphosphate (PRPP) to UMP and diphosphate.</text>
</comment>
<dbReference type="InterPro" id="IPR000836">
    <property type="entry name" value="PRTase_dom"/>
</dbReference>
<keyword evidence="9 11" id="KW-0342">GTP-binding</keyword>
<feature type="binding site" evidence="11">
    <location>
        <position position="204"/>
    </location>
    <ligand>
        <name>5-phospho-alpha-D-ribose 1-diphosphate</name>
        <dbReference type="ChEBI" id="CHEBI:58017"/>
    </ligand>
</feature>
<dbReference type="CDD" id="cd06223">
    <property type="entry name" value="PRTases_typeI"/>
    <property type="match status" value="1"/>
</dbReference>
<dbReference type="HAMAP" id="MF_01218_B">
    <property type="entry name" value="Upp_B"/>
    <property type="match status" value="1"/>
</dbReference>
<comment type="similarity">
    <text evidence="2 11">Belongs to the UPRTase family.</text>
</comment>
<proteinExistence type="inferred from homology"/>
<name>A0ABW5U4Z8_9RHOB</name>
<keyword evidence="6 11" id="KW-0808">Transferase</keyword>
<evidence type="ECO:0000256" key="1">
    <source>
        <dbReference type="ARBA" id="ARBA00005180"/>
    </source>
</evidence>
<reference evidence="14" key="1">
    <citation type="journal article" date="2019" name="Int. J. Syst. Evol. Microbiol.">
        <title>The Global Catalogue of Microorganisms (GCM) 10K type strain sequencing project: providing services to taxonomists for standard genome sequencing and annotation.</title>
        <authorList>
            <consortium name="The Broad Institute Genomics Platform"/>
            <consortium name="The Broad Institute Genome Sequencing Center for Infectious Disease"/>
            <person name="Wu L."/>
            <person name="Ma J."/>
        </authorList>
    </citation>
    <scope>NUCLEOTIDE SEQUENCE [LARGE SCALE GENOMIC DNA]</scope>
    <source>
        <strain evidence="14">TISTR 2562</strain>
    </source>
</reference>
<dbReference type="Pfam" id="PF14681">
    <property type="entry name" value="UPRTase"/>
    <property type="match status" value="1"/>
</dbReference>
<keyword evidence="7 11" id="KW-0547">Nucleotide-binding</keyword>
<feature type="binding site" evidence="11">
    <location>
        <position position="108"/>
    </location>
    <ligand>
        <name>5-phospho-alpha-D-ribose 1-diphosphate</name>
        <dbReference type="ChEBI" id="CHEBI:58017"/>
    </ligand>
</feature>
<dbReference type="InterPro" id="IPR005765">
    <property type="entry name" value="UPRT"/>
</dbReference>
<comment type="cofactor">
    <cofactor evidence="11">
        <name>Mg(2+)</name>
        <dbReference type="ChEBI" id="CHEBI:18420"/>
    </cofactor>
    <text evidence="11">Binds 1 Mg(2+) ion per subunit. The magnesium is bound as Mg-PRPP.</text>
</comment>
<dbReference type="EC" id="2.4.2.9" evidence="3 11"/>
<evidence type="ECO:0000313" key="13">
    <source>
        <dbReference type="EMBL" id="MFD2740899.1"/>
    </source>
</evidence>
<evidence type="ECO:0000259" key="12">
    <source>
        <dbReference type="Pfam" id="PF14681"/>
    </source>
</evidence>
<evidence type="ECO:0000256" key="2">
    <source>
        <dbReference type="ARBA" id="ARBA00009516"/>
    </source>
</evidence>
<feature type="binding site" evidence="11">
    <location>
        <position position="83"/>
    </location>
    <ligand>
        <name>5-phospho-alpha-D-ribose 1-diphosphate</name>
        <dbReference type="ChEBI" id="CHEBI:58017"/>
    </ligand>
</feature>